<dbReference type="Proteomes" id="UP000861567">
    <property type="component" value="Unassembled WGS sequence"/>
</dbReference>
<reference evidence="1" key="1">
    <citation type="journal article" date="2018" name="Genome Biol.">
        <title>SKESA: strategic k-mer extension for scrupulous assemblies.</title>
        <authorList>
            <person name="Souvorov A."/>
            <person name="Agarwala R."/>
            <person name="Lipman D.J."/>
        </authorList>
    </citation>
    <scope>NUCLEOTIDE SEQUENCE</scope>
    <source>
        <strain evidence="1">D3612</strain>
    </source>
</reference>
<evidence type="ECO:0000313" key="2">
    <source>
        <dbReference type="Proteomes" id="UP000861567"/>
    </source>
</evidence>
<name>A0AAN5R6L5_LEGPN</name>
<dbReference type="InterPro" id="IPR004220">
    <property type="entry name" value="5-COMe_2-OHmuconate_Isoase"/>
</dbReference>
<dbReference type="InterPro" id="IPR014347">
    <property type="entry name" value="Tautomerase/MIF_sf"/>
</dbReference>
<dbReference type="AlphaFoldDB" id="A0AAN5R6L5"/>
<organism evidence="1 2">
    <name type="scientific">Legionella pneumophila</name>
    <dbReference type="NCBI Taxonomy" id="446"/>
    <lineage>
        <taxon>Bacteria</taxon>
        <taxon>Pseudomonadati</taxon>
        <taxon>Pseudomonadota</taxon>
        <taxon>Gammaproteobacteria</taxon>
        <taxon>Legionellales</taxon>
        <taxon>Legionellaceae</taxon>
        <taxon>Legionella</taxon>
    </lineage>
</organism>
<dbReference type="PANTHER" id="PTHR37950:SF1">
    <property type="entry name" value="4-HYDROXYPHENYLACETATE CATABOLISM PROTEIN"/>
    <property type="match status" value="1"/>
</dbReference>
<sequence length="116" mass="13374">MPHLIFECSEEIKLKLSFESIFLELHSILSDFLPTQISSCKSRVLPYREYLVGETANNLFIHVTIKILPGRTADVKDMVGKKILKFLEKIVNDLYLNSVSISIEIVDLTDHYYKVL</sequence>
<comment type="caution">
    <text evidence="1">The sequence shown here is derived from an EMBL/GenBank/DDBJ whole genome shotgun (WGS) entry which is preliminary data.</text>
</comment>
<proteinExistence type="predicted"/>
<dbReference type="PANTHER" id="PTHR37950">
    <property type="entry name" value="4-HYDROXYPHENYLACETATE CATABOLISM PROTEIN"/>
    <property type="match status" value="1"/>
</dbReference>
<protein>
    <recommendedName>
        <fullName evidence="3">5-carboxymethyl-2-hydroxymuconate Delta-isomerase</fullName>
    </recommendedName>
</protein>
<dbReference type="Gene3D" id="3.30.429.10">
    <property type="entry name" value="Macrophage Migration Inhibitory Factor"/>
    <property type="match status" value="1"/>
</dbReference>
<dbReference type="GO" id="GO:0008704">
    <property type="term" value="F:5-carboxymethyl-2-hydroxymuconate delta-isomerase activity"/>
    <property type="evidence" value="ECO:0007669"/>
    <property type="project" value="InterPro"/>
</dbReference>
<evidence type="ECO:0008006" key="3">
    <source>
        <dbReference type="Google" id="ProtNLM"/>
    </source>
</evidence>
<reference evidence="1" key="2">
    <citation type="submission" date="2020-11" db="EMBL/GenBank/DDBJ databases">
        <authorList>
            <consortium name="NCBI Pathogen Detection Project"/>
        </authorList>
    </citation>
    <scope>NUCLEOTIDE SEQUENCE</scope>
    <source>
        <strain evidence="1">D3612</strain>
    </source>
</reference>
<evidence type="ECO:0000313" key="1">
    <source>
        <dbReference type="EMBL" id="HAT1597819.1"/>
    </source>
</evidence>
<accession>A0AAN5R6L5</accession>
<dbReference type="EMBL" id="DACSEI010000087">
    <property type="protein sequence ID" value="HAT1597819.1"/>
    <property type="molecule type" value="Genomic_DNA"/>
</dbReference>
<gene>
    <name evidence="1" type="ORF">I8Y58_003102</name>
</gene>
<dbReference type="Pfam" id="PF02962">
    <property type="entry name" value="CHMI"/>
    <property type="match status" value="1"/>
</dbReference>
<dbReference type="SUPFAM" id="SSF55331">
    <property type="entry name" value="Tautomerase/MIF"/>
    <property type="match status" value="1"/>
</dbReference>